<gene>
    <name evidence="5" type="ORF">A3B49_00040</name>
</gene>
<evidence type="ECO:0000313" key="5">
    <source>
        <dbReference type="EMBL" id="OGE65768.1"/>
    </source>
</evidence>
<proteinExistence type="predicted"/>
<feature type="domain" description="HIT" evidence="4">
    <location>
        <begin position="1"/>
        <end position="106"/>
    </location>
</feature>
<reference evidence="5 6" key="1">
    <citation type="journal article" date="2016" name="Nat. Commun.">
        <title>Thousands of microbial genomes shed light on interconnected biogeochemical processes in an aquifer system.</title>
        <authorList>
            <person name="Anantharaman K."/>
            <person name="Brown C.T."/>
            <person name="Hug L.A."/>
            <person name="Sharon I."/>
            <person name="Castelle C.J."/>
            <person name="Probst A.J."/>
            <person name="Thomas B.C."/>
            <person name="Singh A."/>
            <person name="Wilkins M.J."/>
            <person name="Karaoz U."/>
            <person name="Brodie E.L."/>
            <person name="Williams K.H."/>
            <person name="Hubbard S.S."/>
            <person name="Banfield J.F."/>
        </authorList>
    </citation>
    <scope>NUCLEOTIDE SEQUENCE [LARGE SCALE GENOMIC DNA]</scope>
</reference>
<dbReference type="PANTHER" id="PTHR46648:SF1">
    <property type="entry name" value="ADENOSINE 5'-MONOPHOSPHORAMIDASE HNT1"/>
    <property type="match status" value="1"/>
</dbReference>
<name>A0A1F5MK95_9BACT</name>
<comment type="caution">
    <text evidence="5">The sequence shown here is derived from an EMBL/GenBank/DDBJ whole genome shotgun (WGS) entry which is preliminary data.</text>
</comment>
<dbReference type="InterPro" id="IPR036265">
    <property type="entry name" value="HIT-like_sf"/>
</dbReference>
<protein>
    <recommendedName>
        <fullName evidence="4">HIT domain-containing protein</fullName>
    </recommendedName>
</protein>
<evidence type="ECO:0000256" key="1">
    <source>
        <dbReference type="PIRSR" id="PIRSR601310-1"/>
    </source>
</evidence>
<dbReference type="EMBL" id="MFDO01000008">
    <property type="protein sequence ID" value="OGE65768.1"/>
    <property type="molecule type" value="Genomic_DNA"/>
</dbReference>
<dbReference type="GO" id="GO:0009117">
    <property type="term" value="P:nucleotide metabolic process"/>
    <property type="evidence" value="ECO:0007669"/>
    <property type="project" value="TreeGrafter"/>
</dbReference>
<evidence type="ECO:0000256" key="3">
    <source>
        <dbReference type="PROSITE-ProRule" id="PRU00464"/>
    </source>
</evidence>
<dbReference type="Pfam" id="PF01230">
    <property type="entry name" value="HIT"/>
    <property type="match status" value="1"/>
</dbReference>
<evidence type="ECO:0000256" key="2">
    <source>
        <dbReference type="PIRSR" id="PIRSR601310-3"/>
    </source>
</evidence>
<dbReference type="Proteomes" id="UP000178017">
    <property type="component" value="Unassembled WGS sequence"/>
</dbReference>
<dbReference type="InterPro" id="IPR011146">
    <property type="entry name" value="HIT-like"/>
</dbReference>
<organism evidence="5 6">
    <name type="scientific">Candidatus Daviesbacteria bacterium RIFCSPLOWO2_01_FULL_40_24</name>
    <dbReference type="NCBI Taxonomy" id="1797787"/>
    <lineage>
        <taxon>Bacteria</taxon>
        <taxon>Candidatus Daviesiibacteriota</taxon>
    </lineage>
</organism>
<dbReference type="SUPFAM" id="SSF54197">
    <property type="entry name" value="HIT-like"/>
    <property type="match status" value="1"/>
</dbReference>
<accession>A0A1F5MK95</accession>
<dbReference type="PANTHER" id="PTHR46648">
    <property type="entry name" value="HIT FAMILY PROTEIN 1"/>
    <property type="match status" value="1"/>
</dbReference>
<dbReference type="InterPro" id="IPR001310">
    <property type="entry name" value="Histidine_triad_HIT"/>
</dbReference>
<dbReference type="AlphaFoldDB" id="A0A1F5MK95"/>
<feature type="short sequence motif" description="Histidine triad motif" evidence="2 3">
    <location>
        <begin position="90"/>
        <end position="94"/>
    </location>
</feature>
<dbReference type="Gene3D" id="3.30.428.10">
    <property type="entry name" value="HIT-like"/>
    <property type="match status" value="1"/>
</dbReference>
<evidence type="ECO:0000259" key="4">
    <source>
        <dbReference type="PROSITE" id="PS51084"/>
    </source>
</evidence>
<dbReference type="PROSITE" id="PS51084">
    <property type="entry name" value="HIT_2"/>
    <property type="match status" value="1"/>
</dbReference>
<dbReference type="PRINTS" id="PR00332">
    <property type="entry name" value="HISTRIAD"/>
</dbReference>
<feature type="active site" description="Tele-AMP-histidine intermediate" evidence="1">
    <location>
        <position position="92"/>
    </location>
</feature>
<dbReference type="GO" id="GO:0003824">
    <property type="term" value="F:catalytic activity"/>
    <property type="evidence" value="ECO:0007669"/>
    <property type="project" value="InterPro"/>
</dbReference>
<sequence>MFCNIVEETIPSYKVWEDEQFLAFLSIAPQQRGHTLLIPKIHTDYVFDLSDQDLSQLVLKAKPLAKALKLALKPATGKVGVVFAGMGVAHVHMHLIPMDSEKDLNFSNARSDVKAEEFEENLKKIKEVLF</sequence>
<evidence type="ECO:0000313" key="6">
    <source>
        <dbReference type="Proteomes" id="UP000178017"/>
    </source>
</evidence>